<dbReference type="RefSeq" id="WP_012292571.1">
    <property type="nucleotide sequence ID" value="NZ_JANTOO010000004.1"/>
</dbReference>
<dbReference type="Proteomes" id="UP001525021">
    <property type="component" value="Unassembled WGS sequence"/>
</dbReference>
<dbReference type="CDD" id="cd04301">
    <property type="entry name" value="NAT_SF"/>
    <property type="match status" value="1"/>
</dbReference>
<proteinExistence type="predicted"/>
<name>A0ABT2DLK4_9BACI</name>
<gene>
    <name evidence="2" type="ORF">NXZ79_02560</name>
</gene>
<dbReference type="PANTHER" id="PTHR43415">
    <property type="entry name" value="SPERMIDINE N(1)-ACETYLTRANSFERASE"/>
    <property type="match status" value="1"/>
</dbReference>
<sequence>MTVSYWTGKNLTLRAIQPEDIIIFDFLDDEILRNMDSIHFPRSTDKMTEWVEEQLSEDDDEFRFVAVDRNNNIVGMIETFDCDLKNGIFDYYLAVFEPYRGKGYAKEMILMVLRFFFSERAYQKVNTTVYSFNEPSMCLHEKLGFMKEGQLRKIIFTKGDYFDGICYGMTREEFEQNHGSLINQ</sequence>
<dbReference type="EMBL" id="JANTOO010000004">
    <property type="protein sequence ID" value="MCS1394949.1"/>
    <property type="molecule type" value="Genomic_DNA"/>
</dbReference>
<evidence type="ECO:0000259" key="1">
    <source>
        <dbReference type="PROSITE" id="PS51186"/>
    </source>
</evidence>
<dbReference type="PROSITE" id="PS51186">
    <property type="entry name" value="GNAT"/>
    <property type="match status" value="1"/>
</dbReference>
<organism evidence="2 3">
    <name type="scientific">Lysinibacillus pinottii</name>
    <dbReference type="NCBI Taxonomy" id="2973932"/>
    <lineage>
        <taxon>Bacteria</taxon>
        <taxon>Bacillati</taxon>
        <taxon>Bacillota</taxon>
        <taxon>Bacilli</taxon>
        <taxon>Bacillales</taxon>
        <taxon>Bacillaceae</taxon>
        <taxon>Lysinibacillus</taxon>
    </lineage>
</organism>
<dbReference type="Pfam" id="PF13302">
    <property type="entry name" value="Acetyltransf_3"/>
    <property type="match status" value="1"/>
</dbReference>
<reference evidence="2 3" key="1">
    <citation type="submission" date="2022-08" db="EMBL/GenBank/DDBJ databases">
        <title>Lysinibacillus sequencing.</title>
        <authorList>
            <person name="Dunlap C."/>
        </authorList>
    </citation>
    <scope>NUCLEOTIDE SEQUENCE [LARGE SCALE GENOMIC DNA]</scope>
    <source>
        <strain evidence="2 3">PB211</strain>
    </source>
</reference>
<dbReference type="Gene3D" id="3.40.630.30">
    <property type="match status" value="1"/>
</dbReference>
<dbReference type="InterPro" id="IPR000182">
    <property type="entry name" value="GNAT_dom"/>
</dbReference>
<evidence type="ECO:0000313" key="3">
    <source>
        <dbReference type="Proteomes" id="UP001525021"/>
    </source>
</evidence>
<feature type="domain" description="N-acetyltransferase" evidence="1">
    <location>
        <begin position="11"/>
        <end position="172"/>
    </location>
</feature>
<comment type="caution">
    <text evidence="2">The sequence shown here is derived from an EMBL/GenBank/DDBJ whole genome shotgun (WGS) entry which is preliminary data.</text>
</comment>
<dbReference type="PANTHER" id="PTHR43415:SF5">
    <property type="entry name" value="ACETYLTRANSFERASE"/>
    <property type="match status" value="1"/>
</dbReference>
<dbReference type="InterPro" id="IPR016181">
    <property type="entry name" value="Acyl_CoA_acyltransferase"/>
</dbReference>
<protein>
    <submittedName>
        <fullName evidence="2">GNAT family N-acetyltransferase</fullName>
    </submittedName>
</protein>
<evidence type="ECO:0000313" key="2">
    <source>
        <dbReference type="EMBL" id="MCS1394949.1"/>
    </source>
</evidence>
<accession>A0ABT2DLK4</accession>
<keyword evidence="3" id="KW-1185">Reference proteome</keyword>
<dbReference type="SUPFAM" id="SSF55729">
    <property type="entry name" value="Acyl-CoA N-acyltransferases (Nat)"/>
    <property type="match status" value="1"/>
</dbReference>